<reference evidence="2" key="3">
    <citation type="submission" date="2016-01" db="EMBL/GenBank/DDBJ databases">
        <authorList>
            <person name="Oliw E.H."/>
        </authorList>
    </citation>
    <scope>NUCLEOTIDE SEQUENCE</scope>
    <source>
        <strain evidence="2">IEC33</strain>
    </source>
</reference>
<evidence type="ECO:0008006" key="5">
    <source>
        <dbReference type="Google" id="ProtNLM"/>
    </source>
</evidence>
<dbReference type="AlphaFoldDB" id="A0A1X2A6H9"/>
<comment type="caution">
    <text evidence="2">The sequence shown here is derived from an EMBL/GenBank/DDBJ whole genome shotgun (WGS) entry which is preliminary data.</text>
</comment>
<dbReference type="GO" id="GO:0020037">
    <property type="term" value="F:heme binding"/>
    <property type="evidence" value="ECO:0007669"/>
    <property type="project" value="InterPro"/>
</dbReference>
<proteinExistence type="predicted"/>
<sequence>MTGADGAASADHEPQPDEETIVNTTCSFAQVVAALNAEDPRAAQQFAITPAAQSWVGSYLASPADQRRQMLRRAQSIPEVQQYTDTVSRVANTCNEY</sequence>
<evidence type="ECO:0000313" key="3">
    <source>
        <dbReference type="Proteomes" id="UP000193285"/>
    </source>
</evidence>
<evidence type="ECO:0000313" key="4">
    <source>
        <dbReference type="Proteomes" id="UP000193801"/>
    </source>
</evidence>
<dbReference type="NCBIfam" id="TIGR04529">
    <property type="entry name" value="MTB_hemophore"/>
    <property type="match status" value="1"/>
</dbReference>
<dbReference type="InterPro" id="IPR032407">
    <property type="entry name" value="MHB"/>
</dbReference>
<keyword evidence="4" id="KW-1185">Reference proteome</keyword>
<gene>
    <name evidence="2" type="ORF">AWB90_20960</name>
    <name evidence="1" type="ORF">AWB91_02390</name>
</gene>
<dbReference type="EMBL" id="LQPN01000063">
    <property type="protein sequence ID" value="ORW41748.1"/>
    <property type="molecule type" value="Genomic_DNA"/>
</dbReference>
<dbReference type="Proteomes" id="UP000193801">
    <property type="component" value="Unassembled WGS sequence"/>
</dbReference>
<evidence type="ECO:0000313" key="1">
    <source>
        <dbReference type="EMBL" id="ORW28080.1"/>
    </source>
</evidence>
<organism evidence="2 3">
    <name type="scientific">Mycobacterium paraense</name>
    <dbReference type="NCBI Taxonomy" id="767916"/>
    <lineage>
        <taxon>Bacteria</taxon>
        <taxon>Bacillati</taxon>
        <taxon>Actinomycetota</taxon>
        <taxon>Actinomycetes</taxon>
        <taxon>Mycobacteriales</taxon>
        <taxon>Mycobacteriaceae</taxon>
        <taxon>Mycobacterium</taxon>
        <taxon>Mycobacterium simiae complex</taxon>
    </lineage>
</organism>
<accession>A0A1X2A6H9</accession>
<dbReference type="EMBL" id="LQPK01000034">
    <property type="protein sequence ID" value="ORW28080.1"/>
    <property type="molecule type" value="Genomic_DNA"/>
</dbReference>
<dbReference type="Proteomes" id="UP000193285">
    <property type="component" value="Unassembled WGS sequence"/>
</dbReference>
<reference evidence="3 4" key="1">
    <citation type="journal article" date="2015" name="Emerg. Microbes Infect.">
        <title>Characterization of 17 strains belonging to the Mycobacterium simiae complex and description of Mycobacterium paraense sp. nov.</title>
        <authorList>
            <person name="Fusco da Costa A.R."/>
            <person name="Fedrizzi T."/>
            <person name="Lopes M.L."/>
            <person name="Pecorari M."/>
            <person name="Oliveira da Costa W.L."/>
            <person name="Giacobazzi E."/>
            <person name="da Costa Bahia J.R."/>
            <person name="De Sanctis V."/>
            <person name="Batista Lima K.V."/>
            <person name="Bertorelli R."/>
            <person name="Grottola A."/>
            <person name="Fabio A."/>
            <person name="Mariottini A."/>
            <person name="Ferretti P."/>
            <person name="Di Leva F."/>
            <person name="Fregni Serpini G."/>
            <person name="Tagliazucchi S."/>
            <person name="Rumpianesi F."/>
            <person name="Jousson O."/>
            <person name="Segata N."/>
            <person name="Tortoli E."/>
        </authorList>
    </citation>
    <scope>NUCLEOTIDE SEQUENCE [LARGE SCALE GENOMIC DNA]</scope>
    <source>
        <strain evidence="1 4">FI-07156</strain>
        <strain evidence="2 3">IEC33</strain>
    </source>
</reference>
<evidence type="ECO:0000313" key="2">
    <source>
        <dbReference type="EMBL" id="ORW41748.1"/>
    </source>
</evidence>
<name>A0A1X2A6H9_9MYCO</name>
<protein>
    <recommendedName>
        <fullName evidence="5">Hemophore-related protein</fullName>
    </recommendedName>
</protein>
<dbReference type="RefSeq" id="WP_085095372.1">
    <property type="nucleotide sequence ID" value="NZ_LQPK01000034.1"/>
</dbReference>
<dbReference type="OrthoDB" id="4563701at2"/>
<reference evidence="1" key="2">
    <citation type="submission" date="2016-01" db="EMBL/GenBank/DDBJ databases">
        <authorList>
            <person name="Ana R.F.D.C."/>
            <person name="Tarcisio F."/>
            <person name="Maria L.L."/>
            <person name="Monica P."/>
            <person name="Wana L.O.D.C."/>
            <person name="Elisabetta G."/>
            <person name="Jeann R.D.C.B."/>
            <person name="Veronica D.S."/>
            <person name="Karla V.B.L."/>
            <person name="Roberto B."/>
            <person name="Antonella G."/>
            <person name="Anna F."/>
            <person name="Alessandro M."/>
            <person name="Pamela F."/>
            <person name="Francesca D.L."/>
            <person name="Giulia F.S."/>
            <person name="Sara T."/>
            <person name="Fabio R."/>
            <person name="Olivier J."/>
            <person name="Nicola S."/>
            <person name="Enrico T."/>
        </authorList>
    </citation>
    <scope>NUCLEOTIDE SEQUENCE</scope>
    <source>
        <strain evidence="1">FI-07156</strain>
    </source>
</reference>